<evidence type="ECO:0000313" key="4">
    <source>
        <dbReference type="EMBL" id="GEP97311.1"/>
    </source>
</evidence>
<evidence type="ECO:0000313" key="5">
    <source>
        <dbReference type="Proteomes" id="UP000321436"/>
    </source>
</evidence>
<keyword evidence="5" id="KW-1185">Reference proteome</keyword>
<evidence type="ECO:0000259" key="3">
    <source>
        <dbReference type="PROSITE" id="PS50930"/>
    </source>
</evidence>
<evidence type="ECO:0000259" key="2">
    <source>
        <dbReference type="PROSITE" id="PS50110"/>
    </source>
</evidence>
<dbReference type="EMBL" id="BKAU01000004">
    <property type="protein sequence ID" value="GEP97311.1"/>
    <property type="molecule type" value="Genomic_DNA"/>
</dbReference>
<gene>
    <name evidence="4" type="ORF">CCY01nite_35710</name>
</gene>
<dbReference type="SMART" id="SM00448">
    <property type="entry name" value="REC"/>
    <property type="match status" value="1"/>
</dbReference>
<proteinExistence type="predicted"/>
<feature type="domain" description="Response regulatory" evidence="2">
    <location>
        <begin position="3"/>
        <end position="116"/>
    </location>
</feature>
<protein>
    <submittedName>
        <fullName evidence="4">DNA-binding response regulator</fullName>
    </submittedName>
</protein>
<dbReference type="PROSITE" id="PS50930">
    <property type="entry name" value="HTH_LYTTR"/>
    <property type="match status" value="1"/>
</dbReference>
<dbReference type="RefSeq" id="WP_146864755.1">
    <property type="nucleotide sequence ID" value="NZ_BKAU01000004.1"/>
</dbReference>
<dbReference type="PANTHER" id="PTHR37299:SF1">
    <property type="entry name" value="STAGE 0 SPORULATION PROTEIN A HOMOLOG"/>
    <property type="match status" value="1"/>
</dbReference>
<dbReference type="InterPro" id="IPR046947">
    <property type="entry name" value="LytR-like"/>
</dbReference>
<dbReference type="InterPro" id="IPR007492">
    <property type="entry name" value="LytTR_DNA-bd_dom"/>
</dbReference>
<dbReference type="Gene3D" id="2.40.50.1020">
    <property type="entry name" value="LytTr DNA-binding domain"/>
    <property type="match status" value="1"/>
</dbReference>
<dbReference type="Proteomes" id="UP000321436">
    <property type="component" value="Unassembled WGS sequence"/>
</dbReference>
<feature type="modified residue" description="4-aspartylphosphate" evidence="1">
    <location>
        <position position="55"/>
    </location>
</feature>
<reference evidence="4 5" key="1">
    <citation type="submission" date="2019-07" db="EMBL/GenBank/DDBJ databases">
        <title>Whole genome shotgun sequence of Chitinophaga cymbidii NBRC 109752.</title>
        <authorList>
            <person name="Hosoyama A."/>
            <person name="Uohara A."/>
            <person name="Ohji S."/>
            <person name="Ichikawa N."/>
        </authorList>
    </citation>
    <scope>NUCLEOTIDE SEQUENCE [LARGE SCALE GENOMIC DNA]</scope>
    <source>
        <strain evidence="4 5">NBRC 109752</strain>
    </source>
</reference>
<comment type="caution">
    <text evidence="4">The sequence shown here is derived from an EMBL/GenBank/DDBJ whole genome shotgun (WGS) entry which is preliminary data.</text>
</comment>
<dbReference type="GO" id="GO:0003677">
    <property type="term" value="F:DNA binding"/>
    <property type="evidence" value="ECO:0007669"/>
    <property type="project" value="UniProtKB-KW"/>
</dbReference>
<organism evidence="4 5">
    <name type="scientific">Chitinophaga cymbidii</name>
    <dbReference type="NCBI Taxonomy" id="1096750"/>
    <lineage>
        <taxon>Bacteria</taxon>
        <taxon>Pseudomonadati</taxon>
        <taxon>Bacteroidota</taxon>
        <taxon>Chitinophagia</taxon>
        <taxon>Chitinophagales</taxon>
        <taxon>Chitinophagaceae</taxon>
        <taxon>Chitinophaga</taxon>
    </lineage>
</organism>
<dbReference type="OrthoDB" id="1646880at2"/>
<keyword evidence="4" id="KW-0238">DNA-binding</keyword>
<dbReference type="SMART" id="SM00850">
    <property type="entry name" value="LytTR"/>
    <property type="match status" value="1"/>
</dbReference>
<name>A0A512RNQ2_9BACT</name>
<feature type="domain" description="HTH LytTR-type" evidence="3">
    <location>
        <begin position="144"/>
        <end position="247"/>
    </location>
</feature>
<dbReference type="PROSITE" id="PS50110">
    <property type="entry name" value="RESPONSE_REGULATORY"/>
    <property type="match status" value="1"/>
</dbReference>
<dbReference type="Pfam" id="PF04397">
    <property type="entry name" value="LytTR"/>
    <property type="match status" value="1"/>
</dbReference>
<dbReference type="SUPFAM" id="SSF52172">
    <property type="entry name" value="CheY-like"/>
    <property type="match status" value="1"/>
</dbReference>
<dbReference type="Pfam" id="PF00072">
    <property type="entry name" value="Response_reg"/>
    <property type="match status" value="1"/>
</dbReference>
<dbReference type="InterPro" id="IPR011006">
    <property type="entry name" value="CheY-like_superfamily"/>
</dbReference>
<dbReference type="PANTHER" id="PTHR37299">
    <property type="entry name" value="TRANSCRIPTIONAL REGULATOR-RELATED"/>
    <property type="match status" value="1"/>
</dbReference>
<dbReference type="Gene3D" id="3.40.50.2300">
    <property type="match status" value="1"/>
</dbReference>
<keyword evidence="1" id="KW-0597">Phosphoprotein</keyword>
<sequence>MIKCVIIDDESRSISVLKKMIRQYCPGLHVAGTAGDIREGAQVIKDVRPQLVFLDVEMPPGDAFELLGALMPLNFDVILVTAHDSYAVKGFKYGVLDYLLKPVEIDELKAAVERAEKRIHERDLNHHLNMVIPHLRNEKPFGKIALREKDGLTLFAVDDIAYCSAEGGYTRFCFSNASPLVVSGNLKEFEEQLPKDIFCRIHDSWLVNLNYVKKYYNGKGGYIEMMDGKTIEVSVRKKPEFLSRLKQ</sequence>
<dbReference type="AlphaFoldDB" id="A0A512RNQ2"/>
<dbReference type="InterPro" id="IPR001789">
    <property type="entry name" value="Sig_transdc_resp-reg_receiver"/>
</dbReference>
<dbReference type="GO" id="GO:0000156">
    <property type="term" value="F:phosphorelay response regulator activity"/>
    <property type="evidence" value="ECO:0007669"/>
    <property type="project" value="InterPro"/>
</dbReference>
<accession>A0A512RNQ2</accession>
<evidence type="ECO:0000256" key="1">
    <source>
        <dbReference type="PROSITE-ProRule" id="PRU00169"/>
    </source>
</evidence>